<dbReference type="AlphaFoldDB" id="A0A0F9CTR7"/>
<accession>A0A0F9CTR7</accession>
<sequence>MGDCPVAHLAVDADGRVLDPGAVYHGGVLVANSSGASTVTVYDGVNTNGDVIDGFSPAQSKADRHPPDRGIILRRGLYVALGSNVDAFTVYYQPTPRDKG</sequence>
<name>A0A0F9CTR7_9ZZZZ</name>
<comment type="caution">
    <text evidence="1">The sequence shown here is derived from an EMBL/GenBank/DDBJ whole genome shotgun (WGS) entry which is preliminary data.</text>
</comment>
<evidence type="ECO:0000313" key="1">
    <source>
        <dbReference type="EMBL" id="KKL52778.1"/>
    </source>
</evidence>
<protein>
    <submittedName>
        <fullName evidence="1">Uncharacterized protein</fullName>
    </submittedName>
</protein>
<proteinExistence type="predicted"/>
<gene>
    <name evidence="1" type="ORF">LCGC14_2282040</name>
</gene>
<dbReference type="EMBL" id="LAZR01031772">
    <property type="protein sequence ID" value="KKL52778.1"/>
    <property type="molecule type" value="Genomic_DNA"/>
</dbReference>
<reference evidence="1" key="1">
    <citation type="journal article" date="2015" name="Nature">
        <title>Complex archaea that bridge the gap between prokaryotes and eukaryotes.</title>
        <authorList>
            <person name="Spang A."/>
            <person name="Saw J.H."/>
            <person name="Jorgensen S.L."/>
            <person name="Zaremba-Niedzwiedzka K."/>
            <person name="Martijn J."/>
            <person name="Lind A.E."/>
            <person name="van Eijk R."/>
            <person name="Schleper C."/>
            <person name="Guy L."/>
            <person name="Ettema T.J."/>
        </authorList>
    </citation>
    <scope>NUCLEOTIDE SEQUENCE</scope>
</reference>
<organism evidence="1">
    <name type="scientific">marine sediment metagenome</name>
    <dbReference type="NCBI Taxonomy" id="412755"/>
    <lineage>
        <taxon>unclassified sequences</taxon>
        <taxon>metagenomes</taxon>
        <taxon>ecological metagenomes</taxon>
    </lineage>
</organism>